<evidence type="ECO:0000313" key="6">
    <source>
        <dbReference type="EMBL" id="ELP35758.1"/>
    </source>
</evidence>
<dbReference type="Gene3D" id="1.10.357.10">
    <property type="entry name" value="Tetracycline Repressor, domain 2"/>
    <property type="match status" value="1"/>
</dbReference>
<evidence type="ECO:0000259" key="5">
    <source>
        <dbReference type="PROSITE" id="PS50977"/>
    </source>
</evidence>
<dbReference type="GO" id="GO:0003700">
    <property type="term" value="F:DNA-binding transcription factor activity"/>
    <property type="evidence" value="ECO:0007669"/>
    <property type="project" value="TreeGrafter"/>
</dbReference>
<evidence type="ECO:0000256" key="2">
    <source>
        <dbReference type="ARBA" id="ARBA00023125"/>
    </source>
</evidence>
<evidence type="ECO:0000313" key="7">
    <source>
        <dbReference type="Proteomes" id="UP000010959"/>
    </source>
</evidence>
<name>L7CP56_RHOBT</name>
<keyword evidence="2 4" id="KW-0238">DNA-binding</keyword>
<evidence type="ECO:0000256" key="3">
    <source>
        <dbReference type="ARBA" id="ARBA00023163"/>
    </source>
</evidence>
<accession>L7CP56</accession>
<dbReference type="Proteomes" id="UP000010959">
    <property type="component" value="Unassembled WGS sequence"/>
</dbReference>
<dbReference type="InterPro" id="IPR001647">
    <property type="entry name" value="HTH_TetR"/>
</dbReference>
<keyword evidence="1" id="KW-0805">Transcription regulation</keyword>
<dbReference type="SUPFAM" id="SSF46689">
    <property type="entry name" value="Homeodomain-like"/>
    <property type="match status" value="1"/>
</dbReference>
<dbReference type="InterPro" id="IPR050109">
    <property type="entry name" value="HTH-type_TetR-like_transc_reg"/>
</dbReference>
<dbReference type="Pfam" id="PF00440">
    <property type="entry name" value="TetR_N"/>
    <property type="match status" value="1"/>
</dbReference>
<dbReference type="InterPro" id="IPR009057">
    <property type="entry name" value="Homeodomain-like_sf"/>
</dbReference>
<evidence type="ECO:0000256" key="1">
    <source>
        <dbReference type="ARBA" id="ARBA00023015"/>
    </source>
</evidence>
<evidence type="ECO:0000256" key="4">
    <source>
        <dbReference type="PROSITE-ProRule" id="PRU00335"/>
    </source>
</evidence>
<dbReference type="GO" id="GO:0000976">
    <property type="term" value="F:transcription cis-regulatory region binding"/>
    <property type="evidence" value="ECO:0007669"/>
    <property type="project" value="TreeGrafter"/>
</dbReference>
<keyword evidence="3" id="KW-0804">Transcription</keyword>
<feature type="DNA-binding region" description="H-T-H motif" evidence="4">
    <location>
        <begin position="72"/>
        <end position="91"/>
    </location>
</feature>
<reference evidence="6 7" key="1">
    <citation type="journal article" date="2013" name="Mar. Genomics">
        <title>Expression of sulfatases in Rhodopirellula baltica and the diversity of sulfatases in the genus Rhodopirellula.</title>
        <authorList>
            <person name="Wegner C.E."/>
            <person name="Richter-Heitmann T."/>
            <person name="Klindworth A."/>
            <person name="Klockow C."/>
            <person name="Richter M."/>
            <person name="Achstetter T."/>
            <person name="Glockner F.O."/>
            <person name="Harder J."/>
        </authorList>
    </citation>
    <scope>NUCLEOTIDE SEQUENCE [LARGE SCALE GENOMIC DNA]</scope>
    <source>
        <strain evidence="6 7">SWK14</strain>
    </source>
</reference>
<comment type="caution">
    <text evidence="6">The sequence shown here is derived from an EMBL/GenBank/DDBJ whole genome shotgun (WGS) entry which is preliminary data.</text>
</comment>
<organism evidence="6 7">
    <name type="scientific">Rhodopirellula baltica SWK14</name>
    <dbReference type="NCBI Taxonomy" id="993516"/>
    <lineage>
        <taxon>Bacteria</taxon>
        <taxon>Pseudomonadati</taxon>
        <taxon>Planctomycetota</taxon>
        <taxon>Planctomycetia</taxon>
        <taxon>Pirellulales</taxon>
        <taxon>Pirellulaceae</taxon>
        <taxon>Rhodopirellula</taxon>
    </lineage>
</organism>
<dbReference type="PRINTS" id="PR00455">
    <property type="entry name" value="HTHTETR"/>
</dbReference>
<dbReference type="AlphaFoldDB" id="L7CP56"/>
<dbReference type="PROSITE" id="PS50977">
    <property type="entry name" value="HTH_TETR_2"/>
    <property type="match status" value="1"/>
</dbReference>
<sequence>MYFDAPCFFDGLSKMTSCQKEALDDHGSMNQATIEKATASMTPKQLEIQQRESRILDKAFPMLRSGGVGAINMNAIAKEMGCTRGTIYNHFANKEEILLALATRSVRRRIALFQFAMESQAESRDRCAAVGIAVEVYADYMPDEFAIEQIIRHDVVWQKTSEGRRDVLSDCEQLCIGSLGQVVQAAIEVGDLKPQRGQTASELTQQLIFGLWSLSYGGLVLEATSPSLKAAGIDDARMTIRRNGNLLLDAVGWQPLFNARRYNAWSKRLRPVLIETAKKIRQLPCNSEQDFALATESAS</sequence>
<dbReference type="PANTHER" id="PTHR30055">
    <property type="entry name" value="HTH-TYPE TRANSCRIPTIONAL REGULATOR RUTR"/>
    <property type="match status" value="1"/>
</dbReference>
<feature type="domain" description="HTH tetR-type" evidence="5">
    <location>
        <begin position="49"/>
        <end position="109"/>
    </location>
</feature>
<protein>
    <submittedName>
        <fullName evidence="6">Transcriptional regulator</fullName>
    </submittedName>
</protein>
<dbReference type="PATRIC" id="fig|993516.3.peg.352"/>
<gene>
    <name evidence="6" type="ORF">RBSWK_00326</name>
</gene>
<proteinExistence type="predicted"/>
<dbReference type="PANTHER" id="PTHR30055:SF234">
    <property type="entry name" value="HTH-TYPE TRANSCRIPTIONAL REGULATOR BETI"/>
    <property type="match status" value="1"/>
</dbReference>
<dbReference type="EMBL" id="AMWG01000007">
    <property type="protein sequence ID" value="ELP35758.1"/>
    <property type="molecule type" value="Genomic_DNA"/>
</dbReference>